<dbReference type="RefSeq" id="WP_229380513.1">
    <property type="nucleotide sequence ID" value="NZ_RBWW01000003.1"/>
</dbReference>
<feature type="transmembrane region" description="Helical" evidence="2">
    <location>
        <begin position="72"/>
        <end position="96"/>
    </location>
</feature>
<dbReference type="Proteomes" id="UP000268233">
    <property type="component" value="Unassembled WGS sequence"/>
</dbReference>
<proteinExistence type="predicted"/>
<feature type="region of interest" description="Disordered" evidence="1">
    <location>
        <begin position="1"/>
        <end position="21"/>
    </location>
</feature>
<keyword evidence="2" id="KW-1133">Transmembrane helix</keyword>
<feature type="transmembrane region" description="Helical" evidence="2">
    <location>
        <begin position="41"/>
        <end position="66"/>
    </location>
</feature>
<gene>
    <name evidence="3" type="ORF">BDK61_4359</name>
</gene>
<sequence>MPSEPSSGPTAAPRQSGIAAPPSRTERIQAWMSANTLPVEILLTALSVAVWVIALPVVIFGSFTALGGDTSILSAGIMIVAAGSLGVIVLAAWVLIRTFIDIRNHGLPLRGADSTRAIAYDGIQSLKAVTAGVFVLSLLEYGVLSLTVQSGPTLVLQLIGVCGILLPDLVLIHGLGAFIGYLFI</sequence>
<name>A0A495QQS0_9EURY</name>
<evidence type="ECO:0000313" key="4">
    <source>
        <dbReference type="Proteomes" id="UP000268233"/>
    </source>
</evidence>
<feature type="transmembrane region" description="Helical" evidence="2">
    <location>
        <begin position="158"/>
        <end position="183"/>
    </location>
</feature>
<keyword evidence="4" id="KW-1185">Reference proteome</keyword>
<comment type="caution">
    <text evidence="3">The sequence shown here is derived from an EMBL/GenBank/DDBJ whole genome shotgun (WGS) entry which is preliminary data.</text>
</comment>
<organism evidence="3 4">
    <name type="scientific">Haloarcula quadrata</name>
    <dbReference type="NCBI Taxonomy" id="182779"/>
    <lineage>
        <taxon>Archaea</taxon>
        <taxon>Methanobacteriati</taxon>
        <taxon>Methanobacteriota</taxon>
        <taxon>Stenosarchaea group</taxon>
        <taxon>Halobacteria</taxon>
        <taxon>Halobacteriales</taxon>
        <taxon>Haloarculaceae</taxon>
        <taxon>Haloarcula</taxon>
    </lineage>
</organism>
<dbReference type="EMBL" id="RBWW01000003">
    <property type="protein sequence ID" value="RKS75836.1"/>
    <property type="molecule type" value="Genomic_DNA"/>
</dbReference>
<feature type="transmembrane region" description="Helical" evidence="2">
    <location>
        <begin position="117"/>
        <end position="138"/>
    </location>
</feature>
<evidence type="ECO:0000256" key="1">
    <source>
        <dbReference type="SAM" id="MobiDB-lite"/>
    </source>
</evidence>
<keyword evidence="2" id="KW-0812">Transmembrane</keyword>
<evidence type="ECO:0000256" key="2">
    <source>
        <dbReference type="SAM" id="Phobius"/>
    </source>
</evidence>
<keyword evidence="2" id="KW-0472">Membrane</keyword>
<dbReference type="GeneID" id="64825563"/>
<reference evidence="3 4" key="1">
    <citation type="submission" date="2018-10" db="EMBL/GenBank/DDBJ databases">
        <title>Genomic Encyclopedia of Archaeal and Bacterial Type Strains, Phase II (KMG-II): from individual species to whole genera.</title>
        <authorList>
            <person name="Goeker M."/>
        </authorList>
    </citation>
    <scope>NUCLEOTIDE SEQUENCE [LARGE SCALE GENOMIC DNA]</scope>
    <source>
        <strain evidence="3 4">DSM 11927</strain>
    </source>
</reference>
<dbReference type="AlphaFoldDB" id="A0A495QQS0"/>
<protein>
    <submittedName>
        <fullName evidence="3">Uncharacterized protein</fullName>
    </submittedName>
</protein>
<evidence type="ECO:0000313" key="3">
    <source>
        <dbReference type="EMBL" id="RKS75836.1"/>
    </source>
</evidence>
<accession>A0A495QQS0</accession>